<dbReference type="Proteomes" id="UP000282613">
    <property type="component" value="Unassembled WGS sequence"/>
</dbReference>
<accession>A0A0R3VZJ1</accession>
<name>A0A0R3VZJ1_TAEAS</name>
<gene>
    <name evidence="1" type="ORF">TASK_LOCUS2836</name>
</gene>
<keyword evidence="2" id="KW-1185">Reference proteome</keyword>
<evidence type="ECO:0000313" key="3">
    <source>
        <dbReference type="WBParaSite" id="TASK_0000283501-mRNA-1"/>
    </source>
</evidence>
<proteinExistence type="predicted"/>
<organism evidence="3">
    <name type="scientific">Taenia asiatica</name>
    <name type="common">Asian tapeworm</name>
    <dbReference type="NCBI Taxonomy" id="60517"/>
    <lineage>
        <taxon>Eukaryota</taxon>
        <taxon>Metazoa</taxon>
        <taxon>Spiralia</taxon>
        <taxon>Lophotrochozoa</taxon>
        <taxon>Platyhelminthes</taxon>
        <taxon>Cestoda</taxon>
        <taxon>Eucestoda</taxon>
        <taxon>Cyclophyllidea</taxon>
        <taxon>Taeniidae</taxon>
        <taxon>Taenia</taxon>
    </lineage>
</organism>
<reference evidence="1 2" key="2">
    <citation type="submission" date="2018-11" db="EMBL/GenBank/DDBJ databases">
        <authorList>
            <consortium name="Pathogen Informatics"/>
        </authorList>
    </citation>
    <scope>NUCLEOTIDE SEQUENCE [LARGE SCALE GENOMIC DNA]</scope>
</reference>
<sequence length="90" mass="10443">MGRLYCLSSDKRMHPCCNKFLRPVNGCGTDPRDDKIYVNQGVCLRRYVDDKYLDMFTAMANAKAQRRRVLRHNLSGYIPPCKLTGQRETD</sequence>
<evidence type="ECO:0000313" key="2">
    <source>
        <dbReference type="Proteomes" id="UP000282613"/>
    </source>
</evidence>
<dbReference type="WBParaSite" id="TASK_0000283501-mRNA-1">
    <property type="protein sequence ID" value="TASK_0000283501-mRNA-1"/>
    <property type="gene ID" value="TASK_0000283501"/>
</dbReference>
<reference evidence="3" key="1">
    <citation type="submission" date="2017-02" db="UniProtKB">
        <authorList>
            <consortium name="WormBaseParasite"/>
        </authorList>
    </citation>
    <scope>IDENTIFICATION</scope>
</reference>
<evidence type="ECO:0000313" key="1">
    <source>
        <dbReference type="EMBL" id="VDK26318.1"/>
    </source>
</evidence>
<dbReference type="AlphaFoldDB" id="A0A0R3VZJ1"/>
<dbReference type="EMBL" id="UYRS01003373">
    <property type="protein sequence ID" value="VDK26318.1"/>
    <property type="molecule type" value="Genomic_DNA"/>
</dbReference>
<protein>
    <submittedName>
        <fullName evidence="3">Kazal-like domain-containing protein</fullName>
    </submittedName>
</protein>